<evidence type="ECO:0000256" key="2">
    <source>
        <dbReference type="ARBA" id="ARBA00022801"/>
    </source>
</evidence>
<dbReference type="SUPFAM" id="SSF53474">
    <property type="entry name" value="alpha/beta-Hydrolases"/>
    <property type="match status" value="1"/>
</dbReference>
<evidence type="ECO:0000259" key="4">
    <source>
        <dbReference type="Pfam" id="PF00135"/>
    </source>
</evidence>
<dbReference type="Proteomes" id="UP000275385">
    <property type="component" value="Unassembled WGS sequence"/>
</dbReference>
<comment type="similarity">
    <text evidence="1 3">Belongs to the type-B carboxylesterase/lipase family.</text>
</comment>
<dbReference type="InterPro" id="IPR050654">
    <property type="entry name" value="AChE-related_enzymes"/>
</dbReference>
<dbReference type="EMBL" id="QVQW01000011">
    <property type="protein sequence ID" value="RKU47015.1"/>
    <property type="molecule type" value="Genomic_DNA"/>
</dbReference>
<evidence type="ECO:0000256" key="1">
    <source>
        <dbReference type="ARBA" id="ARBA00005964"/>
    </source>
</evidence>
<proteinExistence type="inferred from homology"/>
<keyword evidence="2 3" id="KW-0378">Hydrolase</keyword>
<protein>
    <recommendedName>
        <fullName evidence="3">Carboxylic ester hydrolase</fullName>
        <ecNumber evidence="3">3.1.1.-</ecNumber>
    </recommendedName>
</protein>
<dbReference type="PROSITE" id="PS00122">
    <property type="entry name" value="CARBOXYLESTERASE_B_1"/>
    <property type="match status" value="1"/>
</dbReference>
<reference evidence="5 6" key="1">
    <citation type="submission" date="2018-08" db="EMBL/GenBank/DDBJ databases">
        <title>Draft genome of the lignicolous fungus Coniochaeta pulveracea.</title>
        <authorList>
            <person name="Borstlap C.J."/>
            <person name="De Witt R.N."/>
            <person name="Botha A."/>
            <person name="Volschenk H."/>
        </authorList>
    </citation>
    <scope>NUCLEOTIDE SEQUENCE [LARGE SCALE GENOMIC DNA]</scope>
    <source>
        <strain evidence="5 6">CAB683</strain>
    </source>
</reference>
<organism evidence="5 6">
    <name type="scientific">Coniochaeta pulveracea</name>
    <dbReference type="NCBI Taxonomy" id="177199"/>
    <lineage>
        <taxon>Eukaryota</taxon>
        <taxon>Fungi</taxon>
        <taxon>Dikarya</taxon>
        <taxon>Ascomycota</taxon>
        <taxon>Pezizomycotina</taxon>
        <taxon>Sordariomycetes</taxon>
        <taxon>Sordariomycetidae</taxon>
        <taxon>Coniochaetales</taxon>
        <taxon>Coniochaetaceae</taxon>
        <taxon>Coniochaeta</taxon>
    </lineage>
</organism>
<gene>
    <name evidence="5" type="ORF">DL546_008173</name>
</gene>
<evidence type="ECO:0000313" key="5">
    <source>
        <dbReference type="EMBL" id="RKU47015.1"/>
    </source>
</evidence>
<dbReference type="EC" id="3.1.1.-" evidence="3"/>
<dbReference type="PANTHER" id="PTHR43918:SF4">
    <property type="entry name" value="CARBOXYLIC ESTER HYDROLASE"/>
    <property type="match status" value="1"/>
</dbReference>
<dbReference type="InterPro" id="IPR019826">
    <property type="entry name" value="Carboxylesterase_B_AS"/>
</dbReference>
<feature type="domain" description="Carboxylesterase type B" evidence="4">
    <location>
        <begin position="7"/>
        <end position="245"/>
    </location>
</feature>
<dbReference type="InterPro" id="IPR029058">
    <property type="entry name" value="AB_hydrolase_fold"/>
</dbReference>
<evidence type="ECO:0000256" key="3">
    <source>
        <dbReference type="RuleBase" id="RU361235"/>
    </source>
</evidence>
<dbReference type="InterPro" id="IPR002018">
    <property type="entry name" value="CarbesteraseB"/>
</dbReference>
<evidence type="ECO:0000313" key="6">
    <source>
        <dbReference type="Proteomes" id="UP000275385"/>
    </source>
</evidence>
<dbReference type="OrthoDB" id="408631at2759"/>
<comment type="caution">
    <text evidence="5">The sequence shown here is derived from an EMBL/GenBank/DDBJ whole genome shotgun (WGS) entry which is preliminary data.</text>
</comment>
<keyword evidence="6" id="KW-1185">Reference proteome</keyword>
<dbReference type="PANTHER" id="PTHR43918">
    <property type="entry name" value="ACETYLCHOLINESTERASE"/>
    <property type="match status" value="1"/>
</dbReference>
<accession>A0A420YGP0</accession>
<dbReference type="Pfam" id="PF00135">
    <property type="entry name" value="COesterase"/>
    <property type="match status" value="1"/>
</dbReference>
<sequence length="329" mass="35636">MLGATADQSEDCLTLNIWTKPQDGEKKKPVLVWVHGGGYTSGSSAVPWYNGQYLAGKEDLVVVTLNYRLSILGFPGNPVSPANLGLLDQRLALEWVRDNIAGFGGDPERITLFGQSAGGGSVDHYSYAWKSDPIVQAFILMSGTAAGFGLPSKRTAGDNWFNTTAACGCGNATDDPDRVYECMRAKPAVDIVTNITRVTVTDPITGLPFSPTVDEKYVFSNYIGRKPIAAPVMIGNTDLETGLFRLLQPTYPAVIWPLINDIAFDCPAAMRAAQSVLDGNPTWRYRWFGDFPNLALSTSPKSGSWHASDVRLSAPFLYSSSVSRLILIS</sequence>
<dbReference type="STRING" id="177199.A0A420YGP0"/>
<name>A0A420YGP0_9PEZI</name>
<dbReference type="AlphaFoldDB" id="A0A420YGP0"/>
<dbReference type="GO" id="GO:0052689">
    <property type="term" value="F:carboxylic ester hydrolase activity"/>
    <property type="evidence" value="ECO:0007669"/>
    <property type="project" value="TreeGrafter"/>
</dbReference>
<dbReference type="Gene3D" id="3.40.50.1820">
    <property type="entry name" value="alpha/beta hydrolase"/>
    <property type="match status" value="1"/>
</dbReference>